<dbReference type="InterPro" id="IPR013112">
    <property type="entry name" value="FAD-bd_8"/>
</dbReference>
<evidence type="ECO:0000256" key="4">
    <source>
        <dbReference type="ARBA" id="ARBA00022827"/>
    </source>
</evidence>
<feature type="transmembrane region" description="Helical" evidence="9">
    <location>
        <begin position="262"/>
        <end position="284"/>
    </location>
</feature>
<dbReference type="SFLD" id="SFLDG01168">
    <property type="entry name" value="Ferric_reductase_subgroup_(FRE"/>
    <property type="match status" value="1"/>
</dbReference>
<feature type="transmembrane region" description="Helical" evidence="9">
    <location>
        <begin position="79"/>
        <end position="104"/>
    </location>
</feature>
<dbReference type="OrthoDB" id="167398at2759"/>
<dbReference type="InterPro" id="IPR017927">
    <property type="entry name" value="FAD-bd_FR_type"/>
</dbReference>
<dbReference type="InterPro" id="IPR017938">
    <property type="entry name" value="Riboflavin_synthase-like_b-brl"/>
</dbReference>
<dbReference type="Pfam" id="PF01794">
    <property type="entry name" value="Ferric_reduct"/>
    <property type="match status" value="1"/>
</dbReference>
<dbReference type="InterPro" id="IPR039261">
    <property type="entry name" value="FNR_nucleotide-bd"/>
</dbReference>
<evidence type="ECO:0000313" key="11">
    <source>
        <dbReference type="EMBL" id="PWA53013.1"/>
    </source>
</evidence>
<dbReference type="CDD" id="cd06186">
    <property type="entry name" value="NOX_Duox_like_FAD_NADP"/>
    <property type="match status" value="1"/>
</dbReference>
<gene>
    <name evidence="11" type="ORF">CTI12_AA454200</name>
</gene>
<keyword evidence="2" id="KW-0285">Flavoprotein</keyword>
<evidence type="ECO:0000256" key="6">
    <source>
        <dbReference type="ARBA" id="ARBA00023002"/>
    </source>
</evidence>
<feature type="transmembrane region" description="Helical" evidence="9">
    <location>
        <begin position="38"/>
        <end position="59"/>
    </location>
</feature>
<keyword evidence="5 9" id="KW-1133">Transmembrane helix</keyword>
<comment type="caution">
    <text evidence="11">The sequence shown here is derived from an EMBL/GenBank/DDBJ whole genome shotgun (WGS) entry which is preliminary data.</text>
</comment>
<evidence type="ECO:0000256" key="7">
    <source>
        <dbReference type="ARBA" id="ARBA00023136"/>
    </source>
</evidence>
<keyword evidence="3 9" id="KW-0812">Transmembrane</keyword>
<evidence type="ECO:0000313" key="12">
    <source>
        <dbReference type="Proteomes" id="UP000245207"/>
    </source>
</evidence>
<dbReference type="Gene3D" id="3.40.50.80">
    <property type="entry name" value="Nucleotide-binding domain of ferredoxin-NADP reductase (FNR) module"/>
    <property type="match status" value="2"/>
</dbReference>
<feature type="region of interest" description="Disordered" evidence="8">
    <location>
        <begin position="916"/>
        <end position="946"/>
    </location>
</feature>
<evidence type="ECO:0000256" key="3">
    <source>
        <dbReference type="ARBA" id="ARBA00022692"/>
    </source>
</evidence>
<feature type="transmembrane region" description="Helical" evidence="9">
    <location>
        <begin position="226"/>
        <end position="250"/>
    </location>
</feature>
<organism evidence="11 12">
    <name type="scientific">Artemisia annua</name>
    <name type="common">Sweet wormwood</name>
    <dbReference type="NCBI Taxonomy" id="35608"/>
    <lineage>
        <taxon>Eukaryota</taxon>
        <taxon>Viridiplantae</taxon>
        <taxon>Streptophyta</taxon>
        <taxon>Embryophyta</taxon>
        <taxon>Tracheophyta</taxon>
        <taxon>Spermatophyta</taxon>
        <taxon>Magnoliopsida</taxon>
        <taxon>eudicotyledons</taxon>
        <taxon>Gunneridae</taxon>
        <taxon>Pentapetalae</taxon>
        <taxon>asterids</taxon>
        <taxon>campanulids</taxon>
        <taxon>Asterales</taxon>
        <taxon>Asteraceae</taxon>
        <taxon>Asteroideae</taxon>
        <taxon>Anthemideae</taxon>
        <taxon>Artemisiinae</taxon>
        <taxon>Artemisia</taxon>
    </lineage>
</organism>
<feature type="transmembrane region" description="Helical" evidence="9">
    <location>
        <begin position="304"/>
        <end position="333"/>
    </location>
</feature>
<proteinExistence type="predicted"/>
<dbReference type="AlphaFoldDB" id="A0A2U1LVI4"/>
<dbReference type="InterPro" id="IPR013121">
    <property type="entry name" value="Fe_red_NAD-bd_6"/>
</dbReference>
<evidence type="ECO:0000256" key="1">
    <source>
        <dbReference type="ARBA" id="ARBA00004141"/>
    </source>
</evidence>
<dbReference type="SUPFAM" id="SSF63380">
    <property type="entry name" value="Riboflavin synthase domain-like"/>
    <property type="match status" value="1"/>
</dbReference>
<feature type="transmembrane region" description="Helical" evidence="9">
    <location>
        <begin position="611"/>
        <end position="636"/>
    </location>
</feature>
<accession>A0A2U1LVI4</accession>
<dbReference type="SFLD" id="SFLDS00052">
    <property type="entry name" value="Ferric_Reductase_Domain"/>
    <property type="match status" value="1"/>
</dbReference>
<dbReference type="PROSITE" id="PS51384">
    <property type="entry name" value="FAD_FR"/>
    <property type="match status" value="1"/>
</dbReference>
<evidence type="ECO:0000256" key="5">
    <source>
        <dbReference type="ARBA" id="ARBA00022989"/>
    </source>
</evidence>
<evidence type="ECO:0000256" key="9">
    <source>
        <dbReference type="SAM" id="Phobius"/>
    </source>
</evidence>
<dbReference type="InterPro" id="IPR000778">
    <property type="entry name" value="Cyt_b245_heavy_chain"/>
</dbReference>
<dbReference type="Pfam" id="PF08030">
    <property type="entry name" value="NAD_binding_6"/>
    <property type="match status" value="2"/>
</dbReference>
<evidence type="ECO:0000256" key="2">
    <source>
        <dbReference type="ARBA" id="ARBA00022630"/>
    </source>
</evidence>
<dbReference type="GO" id="GO:0005886">
    <property type="term" value="C:plasma membrane"/>
    <property type="evidence" value="ECO:0007669"/>
    <property type="project" value="TreeGrafter"/>
</dbReference>
<dbReference type="SUPFAM" id="SSF52343">
    <property type="entry name" value="Ferredoxin reductase-like, C-terminal NADP-linked domain"/>
    <property type="match status" value="1"/>
</dbReference>
<keyword evidence="6" id="KW-0560">Oxidoreductase</keyword>
<dbReference type="Pfam" id="PF08022">
    <property type="entry name" value="FAD_binding_8"/>
    <property type="match status" value="1"/>
</dbReference>
<dbReference type="InterPro" id="IPR050369">
    <property type="entry name" value="RBOH/FRE"/>
</dbReference>
<dbReference type="PANTHER" id="PTHR11972">
    <property type="entry name" value="NADPH OXIDASE"/>
    <property type="match status" value="1"/>
</dbReference>
<name>A0A2U1LVI4_ARTAN</name>
<dbReference type="Proteomes" id="UP000245207">
    <property type="component" value="Unassembled WGS sequence"/>
</dbReference>
<reference evidence="11 12" key="1">
    <citation type="journal article" date="2018" name="Mol. Plant">
        <title>The genome of Artemisia annua provides insight into the evolution of Asteraceae family and artemisinin biosynthesis.</title>
        <authorList>
            <person name="Shen Q."/>
            <person name="Zhang L."/>
            <person name="Liao Z."/>
            <person name="Wang S."/>
            <person name="Yan T."/>
            <person name="Shi P."/>
            <person name="Liu M."/>
            <person name="Fu X."/>
            <person name="Pan Q."/>
            <person name="Wang Y."/>
            <person name="Lv Z."/>
            <person name="Lu X."/>
            <person name="Zhang F."/>
            <person name="Jiang W."/>
            <person name="Ma Y."/>
            <person name="Chen M."/>
            <person name="Hao X."/>
            <person name="Li L."/>
            <person name="Tang Y."/>
            <person name="Lv G."/>
            <person name="Zhou Y."/>
            <person name="Sun X."/>
            <person name="Brodelius P.E."/>
            <person name="Rose J.K.C."/>
            <person name="Tang K."/>
        </authorList>
    </citation>
    <scope>NUCLEOTIDE SEQUENCE [LARGE SCALE GENOMIC DNA]</scope>
    <source>
        <strain evidence="12">cv. Huhao1</strain>
        <tissue evidence="11">Leaf</tissue>
    </source>
</reference>
<protein>
    <submittedName>
        <fullName evidence="11">Ferric reduction oxidase 7</fullName>
    </submittedName>
</protein>
<keyword evidence="7 9" id="KW-0472">Membrane</keyword>
<dbReference type="PRINTS" id="PR00466">
    <property type="entry name" value="GP91PHOX"/>
</dbReference>
<keyword evidence="4" id="KW-0274">FAD</keyword>
<sequence>MGTEGPNVPLLVSTKPDDHDNNFTYINKPSFLLKSTKWVLKFAMWLIFISWASFLFFAPLDSVNNVYSKVVNATNGTPFGLTGSIFLIYSGPVLVIAFLAIIYLRISGQEEIQEKIQKTASFRLWTFPVIVDGPFGVVTAAELIGILLFGVYIIWAVIAYTIKNISLLPLFEITDIRTRNLLLLELTGLRFGFIGLVCMAFLFLPVARGSILLRLIDIPFEHATRYHVWLGHLTMMLFTLHGLFYVIAWAIQGRLIEELTQWKSIGVANLPGVISLLAGLLMWVTSLPPVRRINFELFFYTHQLYIVFVVFLAMHVGDFIFSIVAAGIFLFMLDRFLRFFQSRKTVDILSAKCLPSGTVELVISKPEGLQYNALGWVFIQIRELSWLQWHPFSVSSSPLDGKHHLAVLIKVLGDWTEKLRGRISSVPGETDGLLQPNVTLKASVEGPYGHESPYHLTYENLILVAGGIGISPFIAILSDILQRIRDSKACLPRNVLIVWAVKNSDELPLLHSLDLNSLCPYFSNTLNLEIQTYVTRESEPPLEEGKIPKNVSSSVYHGPSGGGMSSLVGTGNIMWSGAYLVVSTVGLIVLVAMLDVFYINPYNITHWWYKGLLFTICMAASVILFGGFVIALWHLWDIKTRKSAEEENSISSLQHEDSNGFKNPSQEDHVNILKYGERPNFKELFGSMAERWGNVDIGVMVCGPTALQTSVASECRSKNFGRMSEDMKKFTPCIASKFIPDHIHLSPEKERGRMVECSKQLPQQPPRVQQMHPIISTVPVDTSDKNIIDPMAMFTIGPPDCALARLNCRYLVASEEVNTNDPIVSISSNCQGVKFYSEFDSWKIWNSQSAYQSATSGCKAFYLDMHLQIYKSDPTVWTLSRAWCRLPFTTVGRLLLIVTTAANHLLHGRVQPFDTKPHHRHNQIIRGDQDPIRGSGRDSGPLNQRDSRFSSVDIASEIVQQSSVPPCMFAGRGLSSVSNAYGPSWAAFGMVPGIPNGGNLVGKRMKTSRSWNTRHKTERLQMVNTRNGGGDANPPNIEEIVAQAVAAAIQNMRNERSDGAGSSNEGIHVWIEHFNKLKPNSFLSATTPTAASDWINHCKKLFQAKSADFVETCTWVTFREAFYKRCIPLSEQQRFEREYGAICQEEWENAAEYMECFLSMITGESLTGVMTKVNSFRGDRIINLLVDRMISRVTITQGSLPRATRTIGTRVMDLRTSSIIRVTHRVSIGGLRLRLLVVHVVNHTLDLAVQLLELAMSVDLQSIK</sequence>
<evidence type="ECO:0000256" key="8">
    <source>
        <dbReference type="SAM" id="MobiDB-lite"/>
    </source>
</evidence>
<dbReference type="EMBL" id="PKPP01007581">
    <property type="protein sequence ID" value="PWA53013.1"/>
    <property type="molecule type" value="Genomic_DNA"/>
</dbReference>
<dbReference type="GO" id="GO:0000293">
    <property type="term" value="F:ferric-chelate reductase activity"/>
    <property type="evidence" value="ECO:0007669"/>
    <property type="project" value="TreeGrafter"/>
</dbReference>
<feature type="transmembrane region" description="Helical" evidence="9">
    <location>
        <begin position="573"/>
        <end position="599"/>
    </location>
</feature>
<feature type="domain" description="FAD-binding FR-type" evidence="10">
    <location>
        <begin position="341"/>
        <end position="454"/>
    </location>
</feature>
<keyword evidence="12" id="KW-1185">Reference proteome</keyword>
<feature type="transmembrane region" description="Helical" evidence="9">
    <location>
        <begin position="183"/>
        <end position="206"/>
    </location>
</feature>
<dbReference type="InterPro" id="IPR013130">
    <property type="entry name" value="Fe3_Rdtase_TM_dom"/>
</dbReference>
<dbReference type="PANTHER" id="PTHR11972:SF69">
    <property type="entry name" value="FERRIC REDUCTION OXIDASE 6-RELATED"/>
    <property type="match status" value="1"/>
</dbReference>
<evidence type="ECO:0000259" key="10">
    <source>
        <dbReference type="PROSITE" id="PS51384"/>
    </source>
</evidence>
<dbReference type="STRING" id="35608.A0A2U1LVI4"/>
<comment type="subcellular location">
    <subcellularLocation>
        <location evidence="1">Membrane</location>
        <topology evidence="1">Multi-pass membrane protein</topology>
    </subcellularLocation>
</comment>